<dbReference type="Proteomes" id="UP001488805">
    <property type="component" value="Unassembled WGS sequence"/>
</dbReference>
<sequence length="437" mass="48374">MLSWVVKVVPQLPQPSIVEEQKEAPPPASAPPLPTTTPPVTEKKVKFQDECKNEALKAAKLNQQAAEENSPAPGSQPGVLMWISGALPQPAVSPKLSRANSTTKKENTTTRTGMMAWIAQGLEKVVPQPDVNRKETPPAQPPTEVRQTAAATAAELQVTVVEVGSTREDNKPLPPRMIDWIKQGLEKVVPQPEIHVRSKTEVNEKTDAPASTAVEAPKPAPAPKPAADTENMMGWIVSEFGRMLPQPVQKQDADSDEVQNINIVQRKTDLVLEEMGQDEDKEVKEMEKEVRDESQKTEDLTGDAAVTKVDQCSPPMDIKTEAGEEVLVHMEDRLQQDHLLEAARVAEEMARKAAEEAVRQLEVEHSRKIIIETLPESNEQLPNILEEENEDDPELQNLQEESEDSTDNRSSEENKVTEGNNQTAVARKSPLRKLRHK</sequence>
<feature type="compositionally biased region" description="Basic and acidic residues" evidence="1">
    <location>
        <begin position="406"/>
        <end position="416"/>
    </location>
</feature>
<feature type="compositionally biased region" description="Basic and acidic residues" evidence="1">
    <location>
        <begin position="194"/>
        <end position="207"/>
    </location>
</feature>
<feature type="region of interest" description="Disordered" evidence="1">
    <location>
        <begin position="13"/>
        <end position="150"/>
    </location>
</feature>
<accession>A0AAW1G7S5</accession>
<dbReference type="AlphaFoldDB" id="A0AAW1G7S5"/>
<name>A0AAW1G7S5_ZOAVI</name>
<proteinExistence type="predicted"/>
<feature type="region of interest" description="Disordered" evidence="1">
    <location>
        <begin position="374"/>
        <end position="437"/>
    </location>
</feature>
<evidence type="ECO:0000313" key="3">
    <source>
        <dbReference type="Proteomes" id="UP001488805"/>
    </source>
</evidence>
<feature type="region of interest" description="Disordered" evidence="1">
    <location>
        <begin position="273"/>
        <end position="317"/>
    </location>
</feature>
<organism evidence="2 3">
    <name type="scientific">Zoarces viviparus</name>
    <name type="common">Viviparous eelpout</name>
    <name type="synonym">Blennius viviparus</name>
    <dbReference type="NCBI Taxonomy" id="48416"/>
    <lineage>
        <taxon>Eukaryota</taxon>
        <taxon>Metazoa</taxon>
        <taxon>Chordata</taxon>
        <taxon>Craniata</taxon>
        <taxon>Vertebrata</taxon>
        <taxon>Euteleostomi</taxon>
        <taxon>Actinopterygii</taxon>
        <taxon>Neopterygii</taxon>
        <taxon>Teleostei</taxon>
        <taxon>Neoteleostei</taxon>
        <taxon>Acanthomorphata</taxon>
        <taxon>Eupercaria</taxon>
        <taxon>Perciformes</taxon>
        <taxon>Cottioidei</taxon>
        <taxon>Zoarcales</taxon>
        <taxon>Zoarcidae</taxon>
        <taxon>Zoarcinae</taxon>
        <taxon>Zoarces</taxon>
    </lineage>
</organism>
<feature type="compositionally biased region" description="Acidic residues" evidence="1">
    <location>
        <begin position="385"/>
        <end position="405"/>
    </location>
</feature>
<feature type="compositionally biased region" description="Basic and acidic residues" evidence="1">
    <location>
        <begin position="281"/>
        <end position="299"/>
    </location>
</feature>
<keyword evidence="3" id="KW-1185">Reference proteome</keyword>
<evidence type="ECO:0000313" key="2">
    <source>
        <dbReference type="EMBL" id="KAK9542156.1"/>
    </source>
</evidence>
<reference evidence="2 3" key="1">
    <citation type="journal article" date="2024" name="Genome Biol. Evol.">
        <title>Chromosome-level genome assembly of the viviparous eelpout Zoarces viviparus.</title>
        <authorList>
            <person name="Fuhrmann N."/>
            <person name="Brasseur M.V."/>
            <person name="Bakowski C.E."/>
            <person name="Podsiadlowski L."/>
            <person name="Prost S."/>
            <person name="Krehenwinkel H."/>
            <person name="Mayer C."/>
        </authorList>
    </citation>
    <scope>NUCLEOTIDE SEQUENCE [LARGE SCALE GENOMIC DNA]</scope>
    <source>
        <strain evidence="2">NO-MEL_2022_Ind0_liver</strain>
    </source>
</reference>
<feature type="compositionally biased region" description="Low complexity" evidence="1">
    <location>
        <begin position="58"/>
        <end position="69"/>
    </location>
</feature>
<dbReference type="EMBL" id="JBCEZU010000001">
    <property type="protein sequence ID" value="KAK9542156.1"/>
    <property type="molecule type" value="Genomic_DNA"/>
</dbReference>
<protein>
    <submittedName>
        <fullName evidence="2">Uncharacterized protein</fullName>
    </submittedName>
</protein>
<feature type="compositionally biased region" description="Pro residues" evidence="1">
    <location>
        <begin position="24"/>
        <end position="37"/>
    </location>
</feature>
<evidence type="ECO:0000256" key="1">
    <source>
        <dbReference type="SAM" id="MobiDB-lite"/>
    </source>
</evidence>
<feature type="region of interest" description="Disordered" evidence="1">
    <location>
        <begin position="192"/>
        <end position="229"/>
    </location>
</feature>
<comment type="caution">
    <text evidence="2">The sequence shown here is derived from an EMBL/GenBank/DDBJ whole genome shotgun (WGS) entry which is preliminary data.</text>
</comment>
<gene>
    <name evidence="2" type="ORF">VZT92_000042</name>
</gene>
<feature type="compositionally biased region" description="Basic and acidic residues" evidence="1">
    <location>
        <begin position="41"/>
        <end position="57"/>
    </location>
</feature>